<evidence type="ECO:0000256" key="6">
    <source>
        <dbReference type="SAM" id="Phobius"/>
    </source>
</evidence>
<evidence type="ECO:0000256" key="3">
    <source>
        <dbReference type="ARBA" id="ARBA00022989"/>
    </source>
</evidence>
<dbReference type="InterPro" id="IPR020846">
    <property type="entry name" value="MFS_dom"/>
</dbReference>
<evidence type="ECO:0000259" key="7">
    <source>
        <dbReference type="PROSITE" id="PS50850"/>
    </source>
</evidence>
<dbReference type="Pfam" id="PF07690">
    <property type="entry name" value="MFS_1"/>
    <property type="match status" value="1"/>
</dbReference>
<evidence type="ECO:0000256" key="5">
    <source>
        <dbReference type="SAM" id="MobiDB-lite"/>
    </source>
</evidence>
<keyword evidence="3 6" id="KW-1133">Transmembrane helix</keyword>
<feature type="transmembrane region" description="Helical" evidence="6">
    <location>
        <begin position="367"/>
        <end position="390"/>
    </location>
</feature>
<evidence type="ECO:0000256" key="4">
    <source>
        <dbReference type="ARBA" id="ARBA00023136"/>
    </source>
</evidence>
<dbReference type="AlphaFoldDB" id="A0A1X0JTI5"/>
<dbReference type="PROSITE" id="PS50850">
    <property type="entry name" value="MFS"/>
    <property type="match status" value="1"/>
</dbReference>
<feature type="transmembrane region" description="Helical" evidence="6">
    <location>
        <begin position="238"/>
        <end position="257"/>
    </location>
</feature>
<gene>
    <name evidence="8" type="ORF">BST47_10120</name>
</gene>
<dbReference type="PANTHER" id="PTHR42718:SF42">
    <property type="entry name" value="EXPORT PROTEIN"/>
    <property type="match status" value="1"/>
</dbReference>
<feature type="transmembrane region" description="Helical" evidence="6">
    <location>
        <begin position="278"/>
        <end position="299"/>
    </location>
</feature>
<feature type="transmembrane region" description="Helical" evidence="6">
    <location>
        <begin position="208"/>
        <end position="226"/>
    </location>
</feature>
<feature type="compositionally biased region" description="Polar residues" evidence="5">
    <location>
        <begin position="519"/>
        <end position="528"/>
    </location>
</feature>
<dbReference type="STRING" id="75922.BST47_10120"/>
<evidence type="ECO:0000313" key="8">
    <source>
        <dbReference type="EMBL" id="ORB66214.1"/>
    </source>
</evidence>
<name>A0A1X0JTI5_9MYCO</name>
<dbReference type="GO" id="GO:0022857">
    <property type="term" value="F:transmembrane transporter activity"/>
    <property type="evidence" value="ECO:0007669"/>
    <property type="project" value="InterPro"/>
</dbReference>
<dbReference type="CDD" id="cd17321">
    <property type="entry name" value="MFS_MMR_MDR_like"/>
    <property type="match status" value="1"/>
</dbReference>
<dbReference type="PROSITE" id="PS51257">
    <property type="entry name" value="PROKAR_LIPOPROTEIN"/>
    <property type="match status" value="1"/>
</dbReference>
<evidence type="ECO:0000256" key="1">
    <source>
        <dbReference type="ARBA" id="ARBA00004651"/>
    </source>
</evidence>
<evidence type="ECO:0000256" key="2">
    <source>
        <dbReference type="ARBA" id="ARBA00022692"/>
    </source>
</evidence>
<comment type="caution">
    <text evidence="8">The sequence shown here is derived from an EMBL/GenBank/DDBJ whole genome shotgun (WGS) entry which is preliminary data.</text>
</comment>
<feature type="transmembrane region" description="Helical" evidence="6">
    <location>
        <begin position="483"/>
        <end position="502"/>
    </location>
</feature>
<dbReference type="Proteomes" id="UP000192411">
    <property type="component" value="Unassembled WGS sequence"/>
</dbReference>
<feature type="transmembrane region" description="Helical" evidence="6">
    <location>
        <begin position="411"/>
        <end position="429"/>
    </location>
</feature>
<dbReference type="InterPro" id="IPR011701">
    <property type="entry name" value="MFS"/>
</dbReference>
<feature type="domain" description="Major facilitator superfamily (MFS) profile" evidence="7">
    <location>
        <begin position="22"/>
        <end position="506"/>
    </location>
</feature>
<dbReference type="InterPro" id="IPR036259">
    <property type="entry name" value="MFS_trans_sf"/>
</dbReference>
<reference evidence="8 9" key="1">
    <citation type="submission" date="2017-02" db="EMBL/GenBank/DDBJ databases">
        <title>The new phylogeny of genus Mycobacterium.</title>
        <authorList>
            <person name="Tortoli E."/>
            <person name="Trovato A."/>
            <person name="Cirillo D.M."/>
        </authorList>
    </citation>
    <scope>NUCLEOTIDE SEQUENCE [LARGE SCALE GENOMIC DNA]</scope>
    <source>
        <strain evidence="8 9">DSM 44338</strain>
    </source>
</reference>
<protein>
    <submittedName>
        <fullName evidence="8">MFS transporter</fullName>
    </submittedName>
</protein>
<dbReference type="PANTHER" id="PTHR42718">
    <property type="entry name" value="MAJOR FACILITATOR SUPERFAMILY MULTIDRUG TRANSPORTER MFSC"/>
    <property type="match status" value="1"/>
</dbReference>
<keyword evidence="9" id="KW-1185">Reference proteome</keyword>
<sequence>MALTGKQTADVRLRLSPAQWWTLVVSCLSVALVVGAMAALYASLPEIAAATGASQQQLTWIIDGYTLALACLVLPAGAVGDRYGRRAVLVIGLAVFSAGSAVPIVVDDPLWIIAARAVAGVGAAFVMPSTLSLLTAGFPDSQRGRAVGVWAGVAGSGAVLGILCSGLLLNYWSWVSSFAGMTAAGVVLLALALTIAESQDQSHTALDPWGSAWVAIAIGLAVVALIEGPARGWTDPVVVGGFLGSAVAAVLFVVVELRVDHPLLDVRLFGDRGFGSGTVSVALQFLVTFGVFMLLVQYLQLILGYAPLPSAIALVPMGVPLVIISLFAPWLSDRVGLRVVTAAGLVVIGVGLIISSRLDVNSDYWPLLYALLVMSTGLGLCTAPATAAIVKGTPVEKHGVAAAVNDAAREVGAAVGIAIAGSILAAGYADRVTPALTGLPEPLRGPFSESLAAAAEAADRAGPQGAQLVEVAQSAFVHGSQQASIVLACITFAAAATLAVWAPGRTQPRATTPEDEAQTVPSGSRNLR</sequence>
<proteinExistence type="predicted"/>
<feature type="transmembrane region" description="Helical" evidence="6">
    <location>
        <begin position="305"/>
        <end position="328"/>
    </location>
</feature>
<comment type="subcellular location">
    <subcellularLocation>
        <location evidence="1">Cell membrane</location>
        <topology evidence="1">Multi-pass membrane protein</topology>
    </subcellularLocation>
</comment>
<organism evidence="8 9">
    <name type="scientific">Mycolicibacterium tusciae</name>
    <dbReference type="NCBI Taxonomy" id="75922"/>
    <lineage>
        <taxon>Bacteria</taxon>
        <taxon>Bacillati</taxon>
        <taxon>Actinomycetota</taxon>
        <taxon>Actinomycetes</taxon>
        <taxon>Mycobacteriales</taxon>
        <taxon>Mycobacteriaceae</taxon>
        <taxon>Mycolicibacterium</taxon>
    </lineage>
</organism>
<accession>A0A1X0JTI5</accession>
<keyword evidence="2 6" id="KW-0812">Transmembrane</keyword>
<feature type="transmembrane region" description="Helical" evidence="6">
    <location>
        <begin position="174"/>
        <end position="196"/>
    </location>
</feature>
<dbReference type="SUPFAM" id="SSF103473">
    <property type="entry name" value="MFS general substrate transporter"/>
    <property type="match status" value="1"/>
</dbReference>
<dbReference type="EMBL" id="MVIM01000004">
    <property type="protein sequence ID" value="ORB66214.1"/>
    <property type="molecule type" value="Genomic_DNA"/>
</dbReference>
<feature type="transmembrane region" description="Helical" evidence="6">
    <location>
        <begin position="60"/>
        <end position="80"/>
    </location>
</feature>
<feature type="transmembrane region" description="Helical" evidence="6">
    <location>
        <begin position="87"/>
        <end position="106"/>
    </location>
</feature>
<dbReference type="Gene3D" id="1.20.1720.10">
    <property type="entry name" value="Multidrug resistance protein D"/>
    <property type="match status" value="1"/>
</dbReference>
<evidence type="ECO:0000313" key="9">
    <source>
        <dbReference type="Proteomes" id="UP000192411"/>
    </source>
</evidence>
<feature type="transmembrane region" description="Helical" evidence="6">
    <location>
        <begin position="146"/>
        <end position="168"/>
    </location>
</feature>
<feature type="transmembrane region" description="Helical" evidence="6">
    <location>
        <begin position="112"/>
        <end position="134"/>
    </location>
</feature>
<dbReference type="Gene3D" id="1.20.1250.20">
    <property type="entry name" value="MFS general substrate transporter like domains"/>
    <property type="match status" value="1"/>
</dbReference>
<feature type="transmembrane region" description="Helical" evidence="6">
    <location>
        <begin position="335"/>
        <end position="355"/>
    </location>
</feature>
<keyword evidence="4 6" id="KW-0472">Membrane</keyword>
<dbReference type="GO" id="GO:0005886">
    <property type="term" value="C:plasma membrane"/>
    <property type="evidence" value="ECO:0007669"/>
    <property type="project" value="UniProtKB-SubCell"/>
</dbReference>
<feature type="region of interest" description="Disordered" evidence="5">
    <location>
        <begin position="506"/>
        <end position="528"/>
    </location>
</feature>
<feature type="transmembrane region" description="Helical" evidence="6">
    <location>
        <begin position="20"/>
        <end position="40"/>
    </location>
</feature>